<reference evidence="2" key="1">
    <citation type="submission" date="2020-02" db="EMBL/GenBank/DDBJ databases">
        <authorList>
            <person name="Meier V. D."/>
        </authorList>
    </citation>
    <scope>NUCLEOTIDE SEQUENCE</scope>
    <source>
        <strain evidence="2">AVDCRST_MAG33</strain>
    </source>
</reference>
<gene>
    <name evidence="2" type="ORF">AVDCRST_MAG33-2712</name>
</gene>
<dbReference type="AlphaFoldDB" id="A0A6J4V9H1"/>
<evidence type="ECO:0000313" key="2">
    <source>
        <dbReference type="EMBL" id="CAA9572808.1"/>
    </source>
</evidence>
<organism evidence="2">
    <name type="scientific">uncultured Thermomicrobiales bacterium</name>
    <dbReference type="NCBI Taxonomy" id="1645740"/>
    <lineage>
        <taxon>Bacteria</taxon>
        <taxon>Pseudomonadati</taxon>
        <taxon>Thermomicrobiota</taxon>
        <taxon>Thermomicrobia</taxon>
        <taxon>Thermomicrobiales</taxon>
        <taxon>environmental samples</taxon>
    </lineage>
</organism>
<proteinExistence type="predicted"/>
<feature type="compositionally biased region" description="Basic and acidic residues" evidence="1">
    <location>
        <begin position="17"/>
        <end position="38"/>
    </location>
</feature>
<accession>A0A6J4V9H1</accession>
<feature type="region of interest" description="Disordered" evidence="1">
    <location>
        <begin position="1"/>
        <end position="38"/>
    </location>
</feature>
<feature type="non-terminal residue" evidence="2">
    <location>
        <position position="38"/>
    </location>
</feature>
<dbReference type="EMBL" id="CADCWK010000331">
    <property type="protein sequence ID" value="CAA9572808.1"/>
    <property type="molecule type" value="Genomic_DNA"/>
</dbReference>
<protein>
    <submittedName>
        <fullName evidence="2">Uncharacterized protein</fullName>
    </submittedName>
</protein>
<name>A0A6J4V9H1_9BACT</name>
<feature type="non-terminal residue" evidence="2">
    <location>
        <position position="1"/>
    </location>
</feature>
<evidence type="ECO:0000256" key="1">
    <source>
        <dbReference type="SAM" id="MobiDB-lite"/>
    </source>
</evidence>
<sequence length="38" mass="4361">DRPRARPAVHYQPDRPAAGRDARGDRRLPPDRGARRDL</sequence>